<feature type="transmembrane region" description="Helical" evidence="1">
    <location>
        <begin position="43"/>
        <end position="62"/>
    </location>
</feature>
<feature type="transmembrane region" description="Helical" evidence="1">
    <location>
        <begin position="101"/>
        <end position="122"/>
    </location>
</feature>
<dbReference type="NCBIfam" id="TIGR04086">
    <property type="entry name" value="TIGR04086_membr"/>
    <property type="match status" value="1"/>
</dbReference>
<name>A0ABW2PY42_9BACL</name>
<protein>
    <submittedName>
        <fullName evidence="2">TIGR04086 family membrane protein</fullName>
    </submittedName>
</protein>
<dbReference type="EMBL" id="JBHTCO010000011">
    <property type="protein sequence ID" value="MFC7393215.1"/>
    <property type="molecule type" value="Genomic_DNA"/>
</dbReference>
<feature type="transmembrane region" description="Helical" evidence="1">
    <location>
        <begin position="69"/>
        <end position="89"/>
    </location>
</feature>
<proteinExistence type="predicted"/>
<dbReference type="RefSeq" id="WP_380965677.1">
    <property type="nucleotide sequence ID" value="NZ_JBHTCO010000011.1"/>
</dbReference>
<sequence length="125" mass="13212">MTKRMLTAACYGIVTALFIILVVTFVLATLLRLTSMTESSVGLLPMITSFVALFIAGITAGTKLKEKGLFIGGTTGILYSLLILLIQFLGYNSGISSGQYLLYAGNIVIAAFGGAIGVNIFVKKH</sequence>
<comment type="caution">
    <text evidence="2">The sequence shown here is derived from an EMBL/GenBank/DDBJ whole genome shotgun (WGS) entry which is preliminary data.</text>
</comment>
<dbReference type="InterPro" id="IPR023804">
    <property type="entry name" value="DUF3792_TM"/>
</dbReference>
<keyword evidence="1" id="KW-0472">Membrane</keyword>
<keyword evidence="1" id="KW-1133">Transmembrane helix</keyword>
<keyword evidence="3" id="KW-1185">Reference proteome</keyword>
<evidence type="ECO:0000256" key="1">
    <source>
        <dbReference type="SAM" id="Phobius"/>
    </source>
</evidence>
<gene>
    <name evidence="2" type="ORF">ACFQRG_09580</name>
</gene>
<accession>A0ABW2PY42</accession>
<reference evidence="3" key="1">
    <citation type="journal article" date="2019" name="Int. J. Syst. Evol. Microbiol.">
        <title>The Global Catalogue of Microorganisms (GCM) 10K type strain sequencing project: providing services to taxonomists for standard genome sequencing and annotation.</title>
        <authorList>
            <consortium name="The Broad Institute Genomics Platform"/>
            <consortium name="The Broad Institute Genome Sequencing Center for Infectious Disease"/>
            <person name="Wu L."/>
            <person name="Ma J."/>
        </authorList>
    </citation>
    <scope>NUCLEOTIDE SEQUENCE [LARGE SCALE GENOMIC DNA]</scope>
    <source>
        <strain evidence="3">CGMCC 1.16305</strain>
    </source>
</reference>
<evidence type="ECO:0000313" key="3">
    <source>
        <dbReference type="Proteomes" id="UP001596505"/>
    </source>
</evidence>
<keyword evidence="1" id="KW-0812">Transmembrane</keyword>
<organism evidence="2 3">
    <name type="scientific">Scopulibacillus cellulosilyticus</name>
    <dbReference type="NCBI Taxonomy" id="2665665"/>
    <lineage>
        <taxon>Bacteria</taxon>
        <taxon>Bacillati</taxon>
        <taxon>Bacillota</taxon>
        <taxon>Bacilli</taxon>
        <taxon>Bacillales</taxon>
        <taxon>Sporolactobacillaceae</taxon>
        <taxon>Scopulibacillus</taxon>
    </lineage>
</organism>
<dbReference type="Pfam" id="PF12670">
    <property type="entry name" value="DUF3792"/>
    <property type="match status" value="1"/>
</dbReference>
<evidence type="ECO:0000313" key="2">
    <source>
        <dbReference type="EMBL" id="MFC7393215.1"/>
    </source>
</evidence>
<feature type="transmembrane region" description="Helical" evidence="1">
    <location>
        <begin position="9"/>
        <end position="31"/>
    </location>
</feature>
<dbReference type="Proteomes" id="UP001596505">
    <property type="component" value="Unassembled WGS sequence"/>
</dbReference>